<dbReference type="RefSeq" id="WP_013326053.1">
    <property type="nucleotide sequence ID" value="NC_014506.1"/>
</dbReference>
<gene>
    <name evidence="1" type="ordered locus">Saut_0248</name>
</gene>
<reference evidence="2" key="1">
    <citation type="journal article" date="2010" name="Stand. Genomic Sci.">
        <title>Complete genome sequence of Sulfurimonas autotrophica type strain (OK10).</title>
        <authorList>
            <person name="Sikorski J."/>
            <person name="Munk C."/>
            <person name="Lapidus A."/>
            <person name="Djao O."/>
            <person name="Lucas S."/>
            <person name="Glavina Del Rio T."/>
            <person name="Nolan M."/>
            <person name="Tice H."/>
            <person name="Han C."/>
            <person name="Cheng J."/>
            <person name="Tapia R."/>
            <person name="Goodwin L."/>
            <person name="Pitluck S."/>
            <person name="Liolios K."/>
            <person name="Ivanova N."/>
            <person name="Mavromatis K."/>
            <person name="Mikhailova N."/>
            <person name="Pati A."/>
            <person name="Sims D."/>
            <person name="Meincke L."/>
            <person name="Brettin T."/>
            <person name="Detter J."/>
            <person name="Chen A."/>
            <person name="Palaniappan K."/>
            <person name="Land M."/>
            <person name="Hauser L."/>
            <person name="Chang Y."/>
            <person name="Jeffries C."/>
            <person name="Rohde M."/>
            <person name="Lang E."/>
            <person name="Spring S."/>
            <person name="Goker M."/>
            <person name="Woyke T."/>
            <person name="Bristow J."/>
            <person name="Eisen J."/>
            <person name="Markowitz V."/>
            <person name="Hugenholtz P."/>
            <person name="Kyrpides N."/>
            <person name="Klenk H."/>
        </authorList>
    </citation>
    <scope>NUCLEOTIDE SEQUENCE [LARGE SCALE GENOMIC DNA]</scope>
    <source>
        <strain evidence="2">ATCC BAA-671 / DSM 16294 / JCM 11897 / OK10</strain>
    </source>
</reference>
<dbReference type="OrthoDB" id="159409at2"/>
<dbReference type="Pfam" id="PF08282">
    <property type="entry name" value="Hydrolase_3"/>
    <property type="match status" value="1"/>
</dbReference>
<evidence type="ECO:0008006" key="3">
    <source>
        <dbReference type="Google" id="ProtNLM"/>
    </source>
</evidence>
<dbReference type="InterPro" id="IPR036412">
    <property type="entry name" value="HAD-like_sf"/>
</dbReference>
<dbReference type="Gene3D" id="3.40.50.1000">
    <property type="entry name" value="HAD superfamily/HAD-like"/>
    <property type="match status" value="1"/>
</dbReference>
<evidence type="ECO:0000313" key="1">
    <source>
        <dbReference type="EMBL" id="ADN08297.1"/>
    </source>
</evidence>
<dbReference type="AlphaFoldDB" id="E0UTR6"/>
<dbReference type="EMBL" id="CP002205">
    <property type="protein sequence ID" value="ADN08297.1"/>
    <property type="molecule type" value="Genomic_DNA"/>
</dbReference>
<dbReference type="InterPro" id="IPR023214">
    <property type="entry name" value="HAD_sf"/>
</dbReference>
<dbReference type="HOGENOM" id="CLU_142246_0_0_7"/>
<dbReference type="Proteomes" id="UP000007803">
    <property type="component" value="Chromosome"/>
</dbReference>
<keyword evidence="2" id="KW-1185">Reference proteome</keyword>
<name>E0UTR6_SULAO</name>
<sequence>MHTNIKYIVLDYNGTIAKDGVLKEELRSLLPLLAQKYTLHVITADTFGSVKNELKDFDLHVKVLQSENHTLEKEAYISGLDASECAAIGNGNNDMKMLQKAAIGICVMGDEGCSTKSLFASDIVCKSISEALELFIYPKRLRATLRV</sequence>
<dbReference type="KEGG" id="sua:Saut_0248"/>
<accession>E0UTR6</accession>
<dbReference type="STRING" id="563040.Saut_0248"/>
<protein>
    <recommendedName>
        <fullName evidence="3">Haloacid dehalogenase domain protein hydrolase</fullName>
    </recommendedName>
</protein>
<organism evidence="1 2">
    <name type="scientific">Sulfurimonas autotrophica (strain ATCC BAA-671 / DSM 16294 / JCM 11897 / OK10)</name>
    <dbReference type="NCBI Taxonomy" id="563040"/>
    <lineage>
        <taxon>Bacteria</taxon>
        <taxon>Pseudomonadati</taxon>
        <taxon>Campylobacterota</taxon>
        <taxon>Epsilonproteobacteria</taxon>
        <taxon>Campylobacterales</taxon>
        <taxon>Sulfurimonadaceae</taxon>
        <taxon>Sulfurimonas</taxon>
    </lineage>
</organism>
<evidence type="ECO:0000313" key="2">
    <source>
        <dbReference type="Proteomes" id="UP000007803"/>
    </source>
</evidence>
<dbReference type="SUPFAM" id="SSF56784">
    <property type="entry name" value="HAD-like"/>
    <property type="match status" value="1"/>
</dbReference>
<dbReference type="eggNOG" id="COG4087">
    <property type="taxonomic scope" value="Bacteria"/>
</dbReference>
<proteinExistence type="predicted"/>